<dbReference type="EMBL" id="KN835197">
    <property type="protein sequence ID" value="KIK44136.1"/>
    <property type="molecule type" value="Genomic_DNA"/>
</dbReference>
<proteinExistence type="predicted"/>
<feature type="transmembrane region" description="Helical" evidence="1">
    <location>
        <begin position="23"/>
        <end position="43"/>
    </location>
</feature>
<evidence type="ECO:0000256" key="1">
    <source>
        <dbReference type="SAM" id="Phobius"/>
    </source>
</evidence>
<reference evidence="2 3" key="1">
    <citation type="submission" date="2014-04" db="EMBL/GenBank/DDBJ databases">
        <authorList>
            <consortium name="DOE Joint Genome Institute"/>
            <person name="Kuo A."/>
            <person name="Ruytinx J."/>
            <person name="Rineau F."/>
            <person name="Colpaert J."/>
            <person name="Kohler A."/>
            <person name="Nagy L.G."/>
            <person name="Floudas D."/>
            <person name="Copeland A."/>
            <person name="Barry K.W."/>
            <person name="Cichocki N."/>
            <person name="Veneault-Fourrey C."/>
            <person name="LaButti K."/>
            <person name="Lindquist E.A."/>
            <person name="Lipzen A."/>
            <person name="Lundell T."/>
            <person name="Morin E."/>
            <person name="Murat C."/>
            <person name="Sun H."/>
            <person name="Tunlid A."/>
            <person name="Henrissat B."/>
            <person name="Grigoriev I.V."/>
            <person name="Hibbett D.S."/>
            <person name="Martin F."/>
            <person name="Nordberg H.P."/>
            <person name="Cantor M.N."/>
            <person name="Hua S.X."/>
        </authorList>
    </citation>
    <scope>NUCLEOTIDE SEQUENCE [LARGE SCALE GENOMIC DNA]</scope>
    <source>
        <strain evidence="2 3">UH-Slu-Lm8-n1</strain>
    </source>
</reference>
<accession>A0A0D0AQX5</accession>
<evidence type="ECO:0000313" key="3">
    <source>
        <dbReference type="Proteomes" id="UP000054485"/>
    </source>
</evidence>
<keyword evidence="1" id="KW-0472">Membrane</keyword>
<dbReference type="HOGENOM" id="CLU_2677948_0_0_1"/>
<evidence type="ECO:0000313" key="2">
    <source>
        <dbReference type="EMBL" id="KIK44136.1"/>
    </source>
</evidence>
<reference evidence="3" key="2">
    <citation type="submission" date="2015-01" db="EMBL/GenBank/DDBJ databases">
        <title>Evolutionary Origins and Diversification of the Mycorrhizal Mutualists.</title>
        <authorList>
            <consortium name="DOE Joint Genome Institute"/>
            <consortium name="Mycorrhizal Genomics Consortium"/>
            <person name="Kohler A."/>
            <person name="Kuo A."/>
            <person name="Nagy L.G."/>
            <person name="Floudas D."/>
            <person name="Copeland A."/>
            <person name="Barry K.W."/>
            <person name="Cichocki N."/>
            <person name="Veneault-Fourrey C."/>
            <person name="LaButti K."/>
            <person name="Lindquist E.A."/>
            <person name="Lipzen A."/>
            <person name="Lundell T."/>
            <person name="Morin E."/>
            <person name="Murat C."/>
            <person name="Riley R."/>
            <person name="Ohm R."/>
            <person name="Sun H."/>
            <person name="Tunlid A."/>
            <person name="Henrissat B."/>
            <person name="Grigoriev I.V."/>
            <person name="Hibbett D.S."/>
            <person name="Martin F."/>
        </authorList>
    </citation>
    <scope>NUCLEOTIDE SEQUENCE [LARGE SCALE GENOMIC DNA]</scope>
    <source>
        <strain evidence="3">UH-Slu-Lm8-n1</strain>
    </source>
</reference>
<keyword evidence="3" id="KW-1185">Reference proteome</keyword>
<gene>
    <name evidence="2" type="ORF">CY34DRAFT_803053</name>
</gene>
<feature type="non-terminal residue" evidence="2">
    <location>
        <position position="75"/>
    </location>
</feature>
<keyword evidence="1" id="KW-0812">Transmembrane</keyword>
<dbReference type="Proteomes" id="UP000054485">
    <property type="component" value="Unassembled WGS sequence"/>
</dbReference>
<keyword evidence="1" id="KW-1133">Transmembrane helix</keyword>
<organism evidence="2 3">
    <name type="scientific">Suillus luteus UH-Slu-Lm8-n1</name>
    <dbReference type="NCBI Taxonomy" id="930992"/>
    <lineage>
        <taxon>Eukaryota</taxon>
        <taxon>Fungi</taxon>
        <taxon>Dikarya</taxon>
        <taxon>Basidiomycota</taxon>
        <taxon>Agaricomycotina</taxon>
        <taxon>Agaricomycetes</taxon>
        <taxon>Agaricomycetidae</taxon>
        <taxon>Boletales</taxon>
        <taxon>Suillineae</taxon>
        <taxon>Suillaceae</taxon>
        <taxon>Suillus</taxon>
    </lineage>
</organism>
<name>A0A0D0AQX5_9AGAM</name>
<protein>
    <submittedName>
        <fullName evidence="2">Uncharacterized protein</fullName>
    </submittedName>
</protein>
<sequence>MQLSEAFASQQVDLTVQITRQGLVLLVFSFFLSTRSYGVLFLLMEPPVRVSACTAVKLELQAAETNPIGLTIREN</sequence>
<dbReference type="InParanoid" id="A0A0D0AQX5"/>
<dbReference type="AlphaFoldDB" id="A0A0D0AQX5"/>